<evidence type="ECO:0000313" key="2">
    <source>
        <dbReference type="EMBL" id="GFG54799.1"/>
    </source>
</evidence>
<dbReference type="AlphaFoldDB" id="A0A7I9WBL8"/>
<evidence type="ECO:0000313" key="3">
    <source>
        <dbReference type="Proteomes" id="UP000465302"/>
    </source>
</evidence>
<dbReference type="Proteomes" id="UP000465302">
    <property type="component" value="Unassembled WGS sequence"/>
</dbReference>
<comment type="caution">
    <text evidence="2">The sequence shown here is derived from an EMBL/GenBank/DDBJ whole genome shotgun (WGS) entry which is preliminary data.</text>
</comment>
<name>A0A7I9WBL8_MYCAG</name>
<accession>A0A7I9WBL8</accession>
<dbReference type="EMBL" id="BLKS01000003">
    <property type="protein sequence ID" value="GFG54799.1"/>
    <property type="molecule type" value="Genomic_DNA"/>
</dbReference>
<proteinExistence type="predicted"/>
<organism evidence="2 3">
    <name type="scientific">Mycolicibacterium agri</name>
    <name type="common">Mycobacterium agri</name>
    <dbReference type="NCBI Taxonomy" id="36811"/>
    <lineage>
        <taxon>Bacteria</taxon>
        <taxon>Bacillati</taxon>
        <taxon>Actinomycetota</taxon>
        <taxon>Actinomycetes</taxon>
        <taxon>Mycobacteriales</taxon>
        <taxon>Mycobacteriaceae</taxon>
        <taxon>Mycolicibacterium</taxon>
    </lineage>
</organism>
<reference evidence="2 3" key="1">
    <citation type="journal article" date="2019" name="Emerg. Microbes Infect.">
        <title>Comprehensive subspecies identification of 175 nontuberculous mycobacteria species based on 7547 genomic profiles.</title>
        <authorList>
            <person name="Matsumoto Y."/>
            <person name="Kinjo T."/>
            <person name="Motooka D."/>
            <person name="Nabeya D."/>
            <person name="Jung N."/>
            <person name="Uechi K."/>
            <person name="Horii T."/>
            <person name="Iida T."/>
            <person name="Fujita J."/>
            <person name="Nakamura S."/>
        </authorList>
    </citation>
    <scope>NUCLEOTIDE SEQUENCE [LARGE SCALE GENOMIC DNA]</scope>
    <source>
        <strain evidence="2 3">JCM 6377</strain>
    </source>
</reference>
<feature type="region of interest" description="Disordered" evidence="1">
    <location>
        <begin position="59"/>
        <end position="81"/>
    </location>
</feature>
<evidence type="ECO:0000256" key="1">
    <source>
        <dbReference type="SAM" id="MobiDB-lite"/>
    </source>
</evidence>
<protein>
    <submittedName>
        <fullName evidence="2">Uncharacterized protein</fullName>
    </submittedName>
</protein>
<sequence>MLEIVSCEFGADRGGQMMLYIADRHPAGIKRDDHVIEPAQAPRTLGDQRRSEAPVAIARDRQPDVTDLTGHGLGGEPVTGVGQLPPDRIALLITQMVAQLGGQSALQNGFDHLRQKAALAGQLQLACVDLGQHVV</sequence>
<gene>
    <name evidence="2" type="ORF">MAGR_62400</name>
</gene>